<dbReference type="InterPro" id="IPR019679">
    <property type="entry name" value="Phage_P2_Cox"/>
</dbReference>
<accession>A0AAN1Y2Z5</accession>
<organism evidence="1 2">
    <name type="scientific">Klebsiella quasipneumoniae subsp. quasipneumoniae</name>
    <dbReference type="NCBI Taxonomy" id="1667327"/>
    <lineage>
        <taxon>Bacteria</taxon>
        <taxon>Pseudomonadati</taxon>
        <taxon>Pseudomonadota</taxon>
        <taxon>Gammaproteobacteria</taxon>
        <taxon>Enterobacterales</taxon>
        <taxon>Enterobacteriaceae</taxon>
        <taxon>Klebsiella/Raoultella group</taxon>
        <taxon>Klebsiella</taxon>
        <taxon>Klebsiella pneumoniae complex</taxon>
    </lineage>
</organism>
<name>A0AAN1Y2Z5_9ENTR</name>
<dbReference type="EMBL" id="AP026407">
    <property type="protein sequence ID" value="BDO12504.1"/>
    <property type="molecule type" value="Genomic_DNA"/>
</dbReference>
<evidence type="ECO:0008006" key="3">
    <source>
        <dbReference type="Google" id="ProtNLM"/>
    </source>
</evidence>
<dbReference type="InterPro" id="IPR038147">
    <property type="entry name" value="Cox_sf"/>
</dbReference>
<sequence>MKGYQMIKQIVSTSDAVPYPEFAKLIGKTPAAVRGMIEKGKLPVIEMTDPQSASGRAGEYWIYLPAWNNGMKLAYESRPKEIREGWLMWLGLGEPK</sequence>
<protein>
    <recommendedName>
        <fullName evidence="3">Regulatory phage protein cox</fullName>
    </recommendedName>
</protein>
<proteinExistence type="predicted"/>
<gene>
    <name evidence="1" type="ORF">KAM644c_15700</name>
</gene>
<dbReference type="Pfam" id="PF10743">
    <property type="entry name" value="Phage_Cox"/>
    <property type="match status" value="1"/>
</dbReference>
<dbReference type="Proteomes" id="UP001058353">
    <property type="component" value="Chromosome"/>
</dbReference>
<dbReference type="AlphaFoldDB" id="A0AAN1Y2Z5"/>
<evidence type="ECO:0000313" key="1">
    <source>
        <dbReference type="EMBL" id="BDO12504.1"/>
    </source>
</evidence>
<dbReference type="Gene3D" id="6.10.200.10">
    <property type="entry name" value="Regulatory phage protein Cox"/>
    <property type="match status" value="1"/>
</dbReference>
<reference evidence="1" key="1">
    <citation type="submission" date="2022-07" db="EMBL/GenBank/DDBJ databases">
        <title>Complete genome sequence of carbapenem-resistant Klebsiella spp. in Japan.</title>
        <authorList>
            <person name="Maehana S."/>
            <person name="Suzuki M."/>
            <person name="Kitasato H."/>
        </authorList>
    </citation>
    <scope>NUCLEOTIDE SEQUENCE</scope>
    <source>
        <strain evidence="1">KAM644</strain>
    </source>
</reference>
<evidence type="ECO:0000313" key="2">
    <source>
        <dbReference type="Proteomes" id="UP001058353"/>
    </source>
</evidence>